<organism evidence="1 2">
    <name type="scientific">Pedobacter ginsenosidimutans</name>
    <dbReference type="NCBI Taxonomy" id="687842"/>
    <lineage>
        <taxon>Bacteria</taxon>
        <taxon>Pseudomonadati</taxon>
        <taxon>Bacteroidota</taxon>
        <taxon>Sphingobacteriia</taxon>
        <taxon>Sphingobacteriales</taxon>
        <taxon>Sphingobacteriaceae</taxon>
        <taxon>Pedobacter</taxon>
    </lineage>
</organism>
<accession>A0A0T5VRJ2</accession>
<reference evidence="1 2" key="1">
    <citation type="submission" date="2015-11" db="EMBL/GenBank/DDBJ databases">
        <title>Sequence of Pedobacter ginsenosidimutans.</title>
        <authorList>
            <person name="Carson E."/>
            <person name="Keyser V."/>
            <person name="Newman J."/>
            <person name="Miller J."/>
        </authorList>
    </citation>
    <scope>NUCLEOTIDE SEQUENCE [LARGE SCALE GENOMIC DNA]</scope>
    <source>
        <strain evidence="1 2">KACC 14530</strain>
    </source>
</reference>
<dbReference type="STRING" id="687842.ASU31_10005"/>
<keyword evidence="2" id="KW-1185">Reference proteome</keyword>
<gene>
    <name evidence="1" type="ORF">ASU31_10005</name>
</gene>
<evidence type="ECO:0000313" key="1">
    <source>
        <dbReference type="EMBL" id="KRT16487.1"/>
    </source>
</evidence>
<dbReference type="EMBL" id="LMZQ01000005">
    <property type="protein sequence ID" value="KRT16487.1"/>
    <property type="molecule type" value="Genomic_DNA"/>
</dbReference>
<protein>
    <submittedName>
        <fullName evidence="1">Uncharacterized protein</fullName>
    </submittedName>
</protein>
<dbReference type="AlphaFoldDB" id="A0A0T5VRJ2"/>
<dbReference type="Proteomes" id="UP000051950">
    <property type="component" value="Unassembled WGS sequence"/>
</dbReference>
<proteinExistence type="predicted"/>
<name>A0A0T5VRJ2_9SPHI</name>
<comment type="caution">
    <text evidence="1">The sequence shown here is derived from an EMBL/GenBank/DDBJ whole genome shotgun (WGS) entry which is preliminary data.</text>
</comment>
<sequence>MNGWHCAFLCFFIKKFTAPPASLQIAHKTDCKSRTILFKNQGVSVKSFEFAIISFQLKIKELQIFFPVIVIANRSGRNGGGVKQSFSP</sequence>
<evidence type="ECO:0000313" key="2">
    <source>
        <dbReference type="Proteomes" id="UP000051950"/>
    </source>
</evidence>